<accession>A0A382SRW8</accession>
<name>A0A382SRW8_9ZZZZ</name>
<protein>
    <submittedName>
        <fullName evidence="1">Uncharacterized protein</fullName>
    </submittedName>
</protein>
<feature type="non-terminal residue" evidence="1">
    <location>
        <position position="41"/>
    </location>
</feature>
<gene>
    <name evidence="1" type="ORF">METZ01_LOCUS364782</name>
</gene>
<organism evidence="1">
    <name type="scientific">marine metagenome</name>
    <dbReference type="NCBI Taxonomy" id="408172"/>
    <lineage>
        <taxon>unclassified sequences</taxon>
        <taxon>metagenomes</taxon>
        <taxon>ecological metagenomes</taxon>
    </lineage>
</organism>
<evidence type="ECO:0000313" key="1">
    <source>
        <dbReference type="EMBL" id="SVD11928.1"/>
    </source>
</evidence>
<reference evidence="1" key="1">
    <citation type="submission" date="2018-05" db="EMBL/GenBank/DDBJ databases">
        <authorList>
            <person name="Lanie J.A."/>
            <person name="Ng W.-L."/>
            <person name="Kazmierczak K.M."/>
            <person name="Andrzejewski T.M."/>
            <person name="Davidsen T.M."/>
            <person name="Wayne K.J."/>
            <person name="Tettelin H."/>
            <person name="Glass J.I."/>
            <person name="Rusch D."/>
            <person name="Podicherti R."/>
            <person name="Tsui H.-C.T."/>
            <person name="Winkler M.E."/>
        </authorList>
    </citation>
    <scope>NUCLEOTIDE SEQUENCE</scope>
</reference>
<dbReference type="EMBL" id="UINC01130698">
    <property type="protein sequence ID" value="SVD11928.1"/>
    <property type="molecule type" value="Genomic_DNA"/>
</dbReference>
<sequence length="41" mass="4632">MLRSMTAYGQFRHTKNQGEAISVPISFNFGWSSRILARVSS</sequence>
<proteinExistence type="predicted"/>
<dbReference type="AlphaFoldDB" id="A0A382SRW8"/>